<dbReference type="SUPFAM" id="SSF56112">
    <property type="entry name" value="Protein kinase-like (PK-like)"/>
    <property type="match status" value="1"/>
</dbReference>
<evidence type="ECO:0000313" key="3">
    <source>
        <dbReference type="EMBL" id="KAF5351554.1"/>
    </source>
</evidence>
<dbReference type="AlphaFoldDB" id="A0A8H5FWI1"/>
<dbReference type="SUPFAM" id="SSF48452">
    <property type="entry name" value="TPR-like"/>
    <property type="match status" value="1"/>
</dbReference>
<sequence length="1059" mass="119357">MPESYTISADAIAAQLERILDDRTEYRKLLEKRGQLAQSLLDLFQTISDYPNVRARLRSKILAAMLRLAKESGLYPKMFALHGIQTLGEYPVASGGFGEIFRGDFGGQAACLKVIKIYRDSDIRKLLNFFLQEAILWRQLDHPNVVPFLGLYFLGDDNRRLCLLSPWMENGNVVQYLEAHAGRSINRVTLACDVANGLSYLHEMKIVHGDLKGANILITDAARAVIADFGLSRVADSEVLRWTSLSSESRVGGTARWLAPECLLQGCSATYASDVYAFGCLFTGHMPFYQLSQDAAVILQVVQGKRPALPEDVQLSEGIWAIVEECWCQEASQRPLASVLPRRFLLAGAQIMAPPNPWGIFRARWWSNIQHPELCSSGSDLDVFLFGGEAILDSTRRRYVTARSSFEGSGADNASAVSSVNTWSTTTDDIGLFDAQGQSNSSLLKTLKQTYREIVRLEAILGSLEKDTVPEGPLSEYARSEMDGIRWKEWVQTYESFLDNMQNLMLLSALPSLPKSIQVIPSKYNVPGRLWKETQRLYQQLHAHSQKSPVGSEYLYGFFCDTYTFYTNAFENDLLRSFRDHWIQALCDLSYIRLTKFPYGLGSGGVFETEGPVVLPASECAAFGSSCDSLADDDPQMLPSVSSTDVWRRIAKDWVCAGLQLHPSNGRLHHQLALICRENMAEEGLRHVYHFLKSICTLHPYTPSPEERGTLRDLCHTKMYSHREASVIDLFMALHMMLYTGINHDGKESLEDLLTRFMDLLRTRIAEEDLSEQEWTMMAVMNTIALLGHGRRHGSTRLFGLKAPMISGQTRRSGLQTPELERLPKLVSAVSTSSRASSSGRSSVTEMPEGHDIDSDKDTSQPNDPDGYWDGIYFHRACTLSFKTLSLLLNRLHETLPHNSIESMMPNPYLVIMAMFLAKFLECTTHLNILGDGHGVAWEQLSRIAPVLEKKRSLKKERQITSPPLFDSSPLKSVLPEDWCLLGLEWIHTDVYKKDFWTGKQYTEMGRWEEVRFLDNETELDMDEKALNSERMSVLSARWVRLIRCSNLFGMLPGTQAGM</sequence>
<feature type="region of interest" description="Disordered" evidence="1">
    <location>
        <begin position="831"/>
        <end position="862"/>
    </location>
</feature>
<dbReference type="GO" id="GO:0004674">
    <property type="term" value="F:protein serine/threonine kinase activity"/>
    <property type="evidence" value="ECO:0007669"/>
    <property type="project" value="TreeGrafter"/>
</dbReference>
<dbReference type="Gene3D" id="1.25.40.10">
    <property type="entry name" value="Tetratricopeptide repeat domain"/>
    <property type="match status" value="1"/>
</dbReference>
<gene>
    <name evidence="3" type="ORF">D9758_007247</name>
</gene>
<dbReference type="InterPro" id="IPR001245">
    <property type="entry name" value="Ser-Thr/Tyr_kinase_cat_dom"/>
</dbReference>
<dbReference type="PANTHER" id="PTHR44329:SF214">
    <property type="entry name" value="PROTEIN KINASE DOMAIN-CONTAINING PROTEIN"/>
    <property type="match status" value="1"/>
</dbReference>
<dbReference type="Pfam" id="PF10373">
    <property type="entry name" value="EST1_DNA_bind"/>
    <property type="match status" value="1"/>
</dbReference>
<organism evidence="3 4">
    <name type="scientific">Tetrapyrgos nigripes</name>
    <dbReference type="NCBI Taxonomy" id="182062"/>
    <lineage>
        <taxon>Eukaryota</taxon>
        <taxon>Fungi</taxon>
        <taxon>Dikarya</taxon>
        <taxon>Basidiomycota</taxon>
        <taxon>Agaricomycotina</taxon>
        <taxon>Agaricomycetes</taxon>
        <taxon>Agaricomycetidae</taxon>
        <taxon>Agaricales</taxon>
        <taxon>Marasmiineae</taxon>
        <taxon>Marasmiaceae</taxon>
        <taxon>Tetrapyrgos</taxon>
    </lineage>
</organism>
<feature type="domain" description="Protein kinase" evidence="2">
    <location>
        <begin position="86"/>
        <end position="345"/>
    </location>
</feature>
<dbReference type="InterPro" id="IPR008271">
    <property type="entry name" value="Ser/Thr_kinase_AS"/>
</dbReference>
<evidence type="ECO:0000259" key="2">
    <source>
        <dbReference type="PROSITE" id="PS50011"/>
    </source>
</evidence>
<dbReference type="InterPro" id="IPR018834">
    <property type="entry name" value="DNA/RNA-bd_Est1-type"/>
</dbReference>
<dbReference type="SMART" id="SM00220">
    <property type="entry name" value="S_TKc"/>
    <property type="match status" value="1"/>
</dbReference>
<dbReference type="EMBL" id="JAACJM010000069">
    <property type="protein sequence ID" value="KAF5351554.1"/>
    <property type="molecule type" value="Genomic_DNA"/>
</dbReference>
<dbReference type="InterPro" id="IPR000719">
    <property type="entry name" value="Prot_kinase_dom"/>
</dbReference>
<dbReference type="OrthoDB" id="122279at2759"/>
<dbReference type="Pfam" id="PF07714">
    <property type="entry name" value="PK_Tyr_Ser-Thr"/>
    <property type="match status" value="1"/>
</dbReference>
<feature type="compositionally biased region" description="Low complexity" evidence="1">
    <location>
        <begin position="831"/>
        <end position="845"/>
    </location>
</feature>
<dbReference type="GO" id="GO:0005524">
    <property type="term" value="F:ATP binding"/>
    <property type="evidence" value="ECO:0007669"/>
    <property type="project" value="InterPro"/>
</dbReference>
<proteinExistence type="predicted"/>
<keyword evidence="4" id="KW-1185">Reference proteome</keyword>
<protein>
    <recommendedName>
        <fullName evidence="2">Protein kinase domain-containing protein</fullName>
    </recommendedName>
</protein>
<name>A0A8H5FWI1_9AGAR</name>
<comment type="caution">
    <text evidence="3">The sequence shown here is derived from an EMBL/GenBank/DDBJ whole genome shotgun (WGS) entry which is preliminary data.</text>
</comment>
<dbReference type="PANTHER" id="PTHR44329">
    <property type="entry name" value="SERINE/THREONINE-PROTEIN KINASE TNNI3K-RELATED"/>
    <property type="match status" value="1"/>
</dbReference>
<dbReference type="PROSITE" id="PS00108">
    <property type="entry name" value="PROTEIN_KINASE_ST"/>
    <property type="match status" value="1"/>
</dbReference>
<dbReference type="Proteomes" id="UP000559256">
    <property type="component" value="Unassembled WGS sequence"/>
</dbReference>
<dbReference type="InterPro" id="IPR011009">
    <property type="entry name" value="Kinase-like_dom_sf"/>
</dbReference>
<reference evidence="3 4" key="1">
    <citation type="journal article" date="2020" name="ISME J.">
        <title>Uncovering the hidden diversity of litter-decomposition mechanisms in mushroom-forming fungi.</title>
        <authorList>
            <person name="Floudas D."/>
            <person name="Bentzer J."/>
            <person name="Ahren D."/>
            <person name="Johansson T."/>
            <person name="Persson P."/>
            <person name="Tunlid A."/>
        </authorList>
    </citation>
    <scope>NUCLEOTIDE SEQUENCE [LARGE SCALE GENOMIC DNA]</scope>
    <source>
        <strain evidence="3 4">CBS 291.85</strain>
    </source>
</reference>
<dbReference type="PROSITE" id="PS50011">
    <property type="entry name" value="PROTEIN_KINASE_DOM"/>
    <property type="match status" value="1"/>
</dbReference>
<accession>A0A8H5FWI1</accession>
<dbReference type="InterPro" id="IPR051681">
    <property type="entry name" value="Ser/Thr_Kinases-Pseudokinases"/>
</dbReference>
<dbReference type="InterPro" id="IPR011990">
    <property type="entry name" value="TPR-like_helical_dom_sf"/>
</dbReference>
<feature type="compositionally biased region" description="Basic and acidic residues" evidence="1">
    <location>
        <begin position="848"/>
        <end position="859"/>
    </location>
</feature>
<evidence type="ECO:0000313" key="4">
    <source>
        <dbReference type="Proteomes" id="UP000559256"/>
    </source>
</evidence>
<dbReference type="Gene3D" id="1.10.510.10">
    <property type="entry name" value="Transferase(Phosphotransferase) domain 1"/>
    <property type="match status" value="1"/>
</dbReference>
<evidence type="ECO:0000256" key="1">
    <source>
        <dbReference type="SAM" id="MobiDB-lite"/>
    </source>
</evidence>